<dbReference type="GO" id="GO:0009898">
    <property type="term" value="C:cytoplasmic side of plasma membrane"/>
    <property type="evidence" value="ECO:0007669"/>
    <property type="project" value="UniProtKB-UniRule"/>
</dbReference>
<evidence type="ECO:0000256" key="3">
    <source>
        <dbReference type="ARBA" id="ARBA00023136"/>
    </source>
</evidence>
<dbReference type="Pfam" id="PF14450">
    <property type="entry name" value="FtsA"/>
    <property type="match status" value="1"/>
</dbReference>
<dbReference type="InterPro" id="IPR003494">
    <property type="entry name" value="SHS2_FtsA"/>
</dbReference>
<dbReference type="Gene3D" id="3.30.1490.110">
    <property type="match status" value="1"/>
</dbReference>
<dbReference type="InterPro" id="IPR020823">
    <property type="entry name" value="Cell_div_FtsA"/>
</dbReference>
<comment type="subcellular location">
    <subcellularLocation>
        <location evidence="5">Cell membrane</location>
        <topology evidence="5">Peripheral membrane protein</topology>
        <orientation evidence="5">Cytoplasmic side</orientation>
    </subcellularLocation>
    <text evidence="5">Localizes to the Z ring in an FtsZ-dependent manner. Targeted to the membrane through a conserved C-terminal amphipathic helix.</text>
</comment>
<accession>A0A0G0HAD1</accession>
<evidence type="ECO:0000313" key="8">
    <source>
        <dbReference type="Proteomes" id="UP000033876"/>
    </source>
</evidence>
<feature type="domain" description="SHS2" evidence="6">
    <location>
        <begin position="6"/>
        <end position="195"/>
    </location>
</feature>
<dbReference type="InterPro" id="IPR050696">
    <property type="entry name" value="FtsA/MreB"/>
</dbReference>
<reference evidence="7 8" key="1">
    <citation type="journal article" date="2015" name="Nature">
        <title>rRNA introns, odd ribosomes, and small enigmatic genomes across a large radiation of phyla.</title>
        <authorList>
            <person name="Brown C.T."/>
            <person name="Hug L.A."/>
            <person name="Thomas B.C."/>
            <person name="Sharon I."/>
            <person name="Castelle C.J."/>
            <person name="Singh A."/>
            <person name="Wilkins M.J."/>
            <person name="Williams K.H."/>
            <person name="Banfield J.F."/>
        </authorList>
    </citation>
    <scope>NUCLEOTIDE SEQUENCE [LARGE SCALE GENOMIC DNA]</scope>
</reference>
<keyword evidence="2 5" id="KW-0132">Cell division</keyword>
<dbReference type="Pfam" id="PF02491">
    <property type="entry name" value="SHS2_FTSA"/>
    <property type="match status" value="1"/>
</dbReference>
<gene>
    <name evidence="5" type="primary">ftsA</name>
    <name evidence="7" type="ORF">US50_C0013G0014</name>
</gene>
<keyword evidence="3 5" id="KW-0472">Membrane</keyword>
<evidence type="ECO:0000256" key="5">
    <source>
        <dbReference type="HAMAP-Rule" id="MF_02033"/>
    </source>
</evidence>
<dbReference type="EMBL" id="LBTF01000013">
    <property type="protein sequence ID" value="KKQ35500.1"/>
    <property type="molecule type" value="Genomic_DNA"/>
</dbReference>
<dbReference type="Proteomes" id="UP000033876">
    <property type="component" value="Unassembled WGS sequence"/>
</dbReference>
<sequence>MLRNITVGIDIGTYATRVVVAEFFKGENFPRVLGTGISESKGVRHGYIANIDDAIKSIRRAVHEAEKNSGVKIKKAIVSIGGISLSSEIGYGSAIISKADGEVTVLDVNKAIAESENNLQILNKKIIHTIPIQYKLDGKEIHGRPEGMRGIKLEIRTLFITTLEQHLDDLLMAISQCDIEVLDIIASPFAESLIVMSEKQKAAGCILANIGAETVSLAVFENGNIVSLHVFSIGSTDITNDIALGLKIPLEEAEAVKTGLLVKDYSKKKLDQIIEARLTDIFELIENHLKKIKRNGLLPAGIIFTGGGSSNALIQDLAREILKIPTKAVHPDMYSFTKGKIKNSAWFVALGLCAAGKDSLVPSSSYSSIKRVFQNAKNFFTNIGKQLLP</sequence>
<dbReference type="Gene3D" id="3.30.420.40">
    <property type="match status" value="3"/>
</dbReference>
<evidence type="ECO:0000256" key="4">
    <source>
        <dbReference type="ARBA" id="ARBA00023306"/>
    </source>
</evidence>
<dbReference type="GO" id="GO:0032153">
    <property type="term" value="C:cell division site"/>
    <property type="evidence" value="ECO:0007669"/>
    <property type="project" value="UniProtKB-UniRule"/>
</dbReference>
<protein>
    <recommendedName>
        <fullName evidence="5">Cell division protein FtsA</fullName>
    </recommendedName>
</protein>
<dbReference type="HAMAP" id="MF_02033">
    <property type="entry name" value="FtsA"/>
    <property type="match status" value="1"/>
</dbReference>
<dbReference type="GO" id="GO:0043093">
    <property type="term" value="P:FtsZ-dependent cytokinesis"/>
    <property type="evidence" value="ECO:0007669"/>
    <property type="project" value="UniProtKB-UniRule"/>
</dbReference>
<evidence type="ECO:0000256" key="2">
    <source>
        <dbReference type="ARBA" id="ARBA00022618"/>
    </source>
</evidence>
<dbReference type="PIRSF" id="PIRSF003101">
    <property type="entry name" value="FtsA"/>
    <property type="match status" value="1"/>
</dbReference>
<comment type="subunit">
    <text evidence="5">Self-interacts. Interacts with FtsZ.</text>
</comment>
<comment type="caution">
    <text evidence="7">The sequence shown here is derived from an EMBL/GenBank/DDBJ whole genome shotgun (WGS) entry which is preliminary data.</text>
</comment>
<dbReference type="SMART" id="SM00842">
    <property type="entry name" value="FtsA"/>
    <property type="match status" value="1"/>
</dbReference>
<evidence type="ECO:0000256" key="1">
    <source>
        <dbReference type="ARBA" id="ARBA00022475"/>
    </source>
</evidence>
<name>A0A0G0HAD1_9BACT</name>
<proteinExistence type="inferred from homology"/>
<dbReference type="AlphaFoldDB" id="A0A0G0HAD1"/>
<keyword evidence="4 5" id="KW-0131">Cell cycle</keyword>
<comment type="function">
    <text evidence="5">Cell division protein that is involved in the assembly of the Z ring. May serve as a membrane anchor for the Z ring.</text>
</comment>
<evidence type="ECO:0000259" key="6">
    <source>
        <dbReference type="SMART" id="SM00842"/>
    </source>
</evidence>
<dbReference type="SUPFAM" id="SSF53067">
    <property type="entry name" value="Actin-like ATPase domain"/>
    <property type="match status" value="2"/>
</dbReference>
<evidence type="ECO:0000313" key="7">
    <source>
        <dbReference type="EMBL" id="KKQ35500.1"/>
    </source>
</evidence>
<dbReference type="InterPro" id="IPR043129">
    <property type="entry name" value="ATPase_NBD"/>
</dbReference>
<comment type="similarity">
    <text evidence="5">Belongs to the FtsA/MreB family.</text>
</comment>
<keyword evidence="1 5" id="KW-1003">Cell membrane</keyword>
<dbReference type="PANTHER" id="PTHR32432">
    <property type="entry name" value="CELL DIVISION PROTEIN FTSA-RELATED"/>
    <property type="match status" value="1"/>
</dbReference>
<organism evidence="7 8">
    <name type="scientific">Candidatus Nomurabacteria bacterium GW2011_GWB1_37_5</name>
    <dbReference type="NCBI Taxonomy" id="1618742"/>
    <lineage>
        <taxon>Bacteria</taxon>
        <taxon>Candidatus Nomuraibacteriota</taxon>
    </lineage>
</organism>
<dbReference type="PANTHER" id="PTHR32432:SF4">
    <property type="entry name" value="CELL DIVISION PROTEIN FTSA"/>
    <property type="match status" value="1"/>
</dbReference>
<dbReference type="NCBIfam" id="TIGR01174">
    <property type="entry name" value="ftsA"/>
    <property type="match status" value="1"/>
</dbReference>